<reference evidence="3 4" key="1">
    <citation type="submission" date="2021-06" db="EMBL/GenBank/DDBJ databases">
        <title>Caerostris darwini draft genome.</title>
        <authorList>
            <person name="Kono N."/>
            <person name="Arakawa K."/>
        </authorList>
    </citation>
    <scope>NUCLEOTIDE SEQUENCE [LARGE SCALE GENOMIC DNA]</scope>
</reference>
<dbReference type="EMBL" id="BPLQ01002217">
    <property type="protein sequence ID" value="GIX90044.1"/>
    <property type="molecule type" value="Genomic_DNA"/>
</dbReference>
<dbReference type="AlphaFoldDB" id="A0AAV4P2C0"/>
<dbReference type="SUPFAM" id="SSF55486">
    <property type="entry name" value="Metalloproteases ('zincins'), catalytic domain"/>
    <property type="match status" value="1"/>
</dbReference>
<protein>
    <submittedName>
        <fullName evidence="3">Membrane metallo-endopeptidase-like 1</fullName>
    </submittedName>
</protein>
<keyword evidence="4" id="KW-1185">Reference proteome</keyword>
<gene>
    <name evidence="3" type="primary">MMEL1</name>
    <name evidence="3" type="ORF">CDAR_587061</name>
</gene>
<comment type="caution">
    <text evidence="3">The sequence shown here is derived from an EMBL/GenBank/DDBJ whole genome shotgun (WGS) entry which is preliminary data.</text>
</comment>
<evidence type="ECO:0000259" key="2">
    <source>
        <dbReference type="Pfam" id="PF05649"/>
    </source>
</evidence>
<name>A0AAV4P2C0_9ARAC</name>
<proteinExistence type="inferred from homology"/>
<dbReference type="PROSITE" id="PS51885">
    <property type="entry name" value="NEPRILYSIN"/>
    <property type="match status" value="1"/>
</dbReference>
<accession>A0AAV4P2C0</accession>
<evidence type="ECO:0000313" key="4">
    <source>
        <dbReference type="Proteomes" id="UP001054837"/>
    </source>
</evidence>
<dbReference type="GO" id="GO:0004222">
    <property type="term" value="F:metalloendopeptidase activity"/>
    <property type="evidence" value="ECO:0007669"/>
    <property type="project" value="InterPro"/>
</dbReference>
<dbReference type="InterPro" id="IPR008753">
    <property type="entry name" value="Peptidase_M13_N"/>
</dbReference>
<dbReference type="InterPro" id="IPR024079">
    <property type="entry name" value="MetalloPept_cat_dom_sf"/>
</dbReference>
<sequence length="196" mass="22064">MELSAYETLQGTVFLKLVSPKAYFMCRLRKADRITSGTCHSKECIRAASLILDKMDPTIEPCDDFYQFACGNYLSRNTVPDDHYLRSTIQTMQDDLYITLKKLVEQPITPNDTEALLKVKRLYTSCMNIISLYPVTGSIEDGSVRCCWSCSLTMALASGPSSTTNGTSPRWTWSGVSPCCTFIRYSPFFHTFVGPR</sequence>
<dbReference type="Pfam" id="PF05649">
    <property type="entry name" value="Peptidase_M13_N"/>
    <property type="match status" value="1"/>
</dbReference>
<dbReference type="PANTHER" id="PTHR11733:SF224">
    <property type="entry name" value="NEPRILYSIN-2"/>
    <property type="match status" value="1"/>
</dbReference>
<comment type="similarity">
    <text evidence="1">Belongs to the peptidase M13 family.</text>
</comment>
<dbReference type="Gene3D" id="3.40.390.10">
    <property type="entry name" value="Collagenase (Catalytic Domain)"/>
    <property type="match status" value="1"/>
</dbReference>
<organism evidence="3 4">
    <name type="scientific">Caerostris darwini</name>
    <dbReference type="NCBI Taxonomy" id="1538125"/>
    <lineage>
        <taxon>Eukaryota</taxon>
        <taxon>Metazoa</taxon>
        <taxon>Ecdysozoa</taxon>
        <taxon>Arthropoda</taxon>
        <taxon>Chelicerata</taxon>
        <taxon>Arachnida</taxon>
        <taxon>Araneae</taxon>
        <taxon>Araneomorphae</taxon>
        <taxon>Entelegynae</taxon>
        <taxon>Araneoidea</taxon>
        <taxon>Araneidae</taxon>
        <taxon>Caerostris</taxon>
    </lineage>
</organism>
<dbReference type="GO" id="GO:0005886">
    <property type="term" value="C:plasma membrane"/>
    <property type="evidence" value="ECO:0007669"/>
    <property type="project" value="TreeGrafter"/>
</dbReference>
<evidence type="ECO:0000313" key="3">
    <source>
        <dbReference type="EMBL" id="GIX90044.1"/>
    </source>
</evidence>
<feature type="domain" description="Peptidase M13 N-terminal" evidence="2">
    <location>
        <begin position="61"/>
        <end position="129"/>
    </location>
</feature>
<dbReference type="Proteomes" id="UP001054837">
    <property type="component" value="Unassembled WGS sequence"/>
</dbReference>
<dbReference type="InterPro" id="IPR000718">
    <property type="entry name" value="Peptidase_M13"/>
</dbReference>
<dbReference type="GO" id="GO:0016485">
    <property type="term" value="P:protein processing"/>
    <property type="evidence" value="ECO:0007669"/>
    <property type="project" value="TreeGrafter"/>
</dbReference>
<dbReference type="PANTHER" id="PTHR11733">
    <property type="entry name" value="ZINC METALLOPROTEASE FAMILY M13 NEPRILYSIN-RELATED"/>
    <property type="match status" value="1"/>
</dbReference>
<evidence type="ECO:0000256" key="1">
    <source>
        <dbReference type="ARBA" id="ARBA00007357"/>
    </source>
</evidence>